<keyword evidence="2" id="KW-1185">Reference proteome</keyword>
<dbReference type="InterPro" id="IPR023393">
    <property type="entry name" value="START-like_dom_sf"/>
</dbReference>
<dbReference type="SUPFAM" id="SSF55961">
    <property type="entry name" value="Bet v1-like"/>
    <property type="match status" value="1"/>
</dbReference>
<protein>
    <submittedName>
        <fullName evidence="1">SRPBCC family protein</fullName>
    </submittedName>
</protein>
<dbReference type="Pfam" id="PF10604">
    <property type="entry name" value="Polyketide_cyc2"/>
    <property type="match status" value="1"/>
</dbReference>
<proteinExistence type="predicted"/>
<reference evidence="1" key="1">
    <citation type="submission" date="2022-06" db="EMBL/GenBank/DDBJ databases">
        <title>Aquibacillus sp. a new bacterium isolated from soil saline samples.</title>
        <authorList>
            <person name="Galisteo C."/>
            <person name="De La Haba R."/>
            <person name="Sanchez-Porro C."/>
            <person name="Ventosa A."/>
        </authorList>
    </citation>
    <scope>NUCLEOTIDE SEQUENCE</scope>
    <source>
        <strain evidence="1">JCM 12387</strain>
    </source>
</reference>
<evidence type="ECO:0000313" key="2">
    <source>
        <dbReference type="Proteomes" id="UP001145072"/>
    </source>
</evidence>
<dbReference type="Gene3D" id="3.30.530.20">
    <property type="match status" value="1"/>
</dbReference>
<comment type="caution">
    <text evidence="1">The sequence shown here is derived from an EMBL/GenBank/DDBJ whole genome shotgun (WGS) entry which is preliminary data.</text>
</comment>
<dbReference type="InterPro" id="IPR019587">
    <property type="entry name" value="Polyketide_cyclase/dehydratase"/>
</dbReference>
<gene>
    <name evidence="1" type="ORF">NC661_17900</name>
</gene>
<dbReference type="Proteomes" id="UP001145072">
    <property type="component" value="Unassembled WGS sequence"/>
</dbReference>
<dbReference type="RefSeq" id="WP_259868058.1">
    <property type="nucleotide sequence ID" value="NZ_JAMQJZ010000018.1"/>
</dbReference>
<organism evidence="1 2">
    <name type="scientific">Aquibacillus koreensis</name>
    <dbReference type="NCBI Taxonomy" id="279446"/>
    <lineage>
        <taxon>Bacteria</taxon>
        <taxon>Bacillati</taxon>
        <taxon>Bacillota</taxon>
        <taxon>Bacilli</taxon>
        <taxon>Bacillales</taxon>
        <taxon>Bacillaceae</taxon>
        <taxon>Aquibacillus</taxon>
    </lineage>
</organism>
<evidence type="ECO:0000313" key="1">
    <source>
        <dbReference type="EMBL" id="MDC3422226.1"/>
    </source>
</evidence>
<sequence length="150" mass="17079">MSISFEVMKTFQVSKEKVYEGLLDLESAKHWMQGLVSIERLDTGPIQIGSEWKETRKMYGKEASEHFEVVELQSPDKFVLLCDGTKGTMGKGEYVFTYQLDYSDNHTVVTLDGKINGLTGLTKLFGKMMVGSFRKACEKDLDALKRYLEE</sequence>
<dbReference type="EMBL" id="JAMQJZ010000018">
    <property type="protein sequence ID" value="MDC3422226.1"/>
    <property type="molecule type" value="Genomic_DNA"/>
</dbReference>
<accession>A0A9X3WQ45</accession>
<name>A0A9X3WQ45_9BACI</name>
<dbReference type="AlphaFoldDB" id="A0A9X3WQ45"/>